<dbReference type="Pfam" id="PF04365">
    <property type="entry name" value="BrnT_toxin"/>
    <property type="match status" value="1"/>
</dbReference>
<accession>A0A0F9HP18</accession>
<dbReference type="Gene3D" id="3.10.450.530">
    <property type="entry name" value="Ribonuclease toxin, BrnT, of type II toxin-antitoxin system"/>
    <property type="match status" value="1"/>
</dbReference>
<evidence type="ECO:0000313" key="1">
    <source>
        <dbReference type="EMBL" id="KKM17026.1"/>
    </source>
</evidence>
<proteinExistence type="predicted"/>
<comment type="caution">
    <text evidence="1">The sequence shown here is derived from an EMBL/GenBank/DDBJ whole genome shotgun (WGS) entry which is preliminary data.</text>
</comment>
<name>A0A0F9HP18_9ZZZZ</name>
<dbReference type="InterPro" id="IPR038573">
    <property type="entry name" value="BrnT_sf"/>
</dbReference>
<dbReference type="AlphaFoldDB" id="A0A0F9HP18"/>
<reference evidence="1" key="1">
    <citation type="journal article" date="2015" name="Nature">
        <title>Complex archaea that bridge the gap between prokaryotes and eukaryotes.</title>
        <authorList>
            <person name="Spang A."/>
            <person name="Saw J.H."/>
            <person name="Jorgensen S.L."/>
            <person name="Zaremba-Niedzwiedzka K."/>
            <person name="Martijn J."/>
            <person name="Lind A.E."/>
            <person name="van Eijk R."/>
            <person name="Schleper C."/>
            <person name="Guy L."/>
            <person name="Ettema T.J."/>
        </authorList>
    </citation>
    <scope>NUCLEOTIDE SEQUENCE</scope>
</reference>
<dbReference type="EMBL" id="LAZR01014540">
    <property type="protein sequence ID" value="KKM17026.1"/>
    <property type="molecule type" value="Genomic_DNA"/>
</dbReference>
<gene>
    <name evidence="1" type="ORF">LCGC14_1679880</name>
</gene>
<organism evidence="1">
    <name type="scientific">marine sediment metagenome</name>
    <dbReference type="NCBI Taxonomy" id="412755"/>
    <lineage>
        <taxon>unclassified sequences</taxon>
        <taxon>metagenomes</taxon>
        <taxon>ecological metagenomes</taxon>
    </lineage>
</organism>
<dbReference type="InterPro" id="IPR007460">
    <property type="entry name" value="BrnT_toxin"/>
</dbReference>
<sequence>MRSALALLDVVHFNTYSVRMIRFEWGSAKAASNLKKHGISFVEAQSVFYDEFALQFFDAESSATEDRFLMLGMSGEAKLLLVCHCEREGGDAIRIISARKATSNERKYYHGGLS</sequence>
<protein>
    <recommendedName>
        <fullName evidence="2">BrnT family toxin</fullName>
    </recommendedName>
</protein>
<evidence type="ECO:0008006" key="2">
    <source>
        <dbReference type="Google" id="ProtNLM"/>
    </source>
</evidence>